<comment type="caution">
    <text evidence="2">The sequence shown here is derived from an EMBL/GenBank/DDBJ whole genome shotgun (WGS) entry which is preliminary data.</text>
</comment>
<dbReference type="AlphaFoldDB" id="A0A423VQV9"/>
<feature type="signal peptide" evidence="1">
    <location>
        <begin position="1"/>
        <end position="17"/>
    </location>
</feature>
<evidence type="ECO:0000313" key="3">
    <source>
        <dbReference type="Proteomes" id="UP000284375"/>
    </source>
</evidence>
<evidence type="ECO:0000313" key="2">
    <source>
        <dbReference type="EMBL" id="ROV93350.1"/>
    </source>
</evidence>
<dbReference type="OrthoDB" id="5272418at2759"/>
<accession>A0A423VQV9</accession>
<feature type="chain" id="PRO_5019208862" evidence="1">
    <location>
        <begin position="18"/>
        <end position="73"/>
    </location>
</feature>
<dbReference type="EMBL" id="LJZO01000033">
    <property type="protein sequence ID" value="ROV93350.1"/>
    <property type="molecule type" value="Genomic_DNA"/>
</dbReference>
<organism evidence="2 3">
    <name type="scientific">Cytospora chrysosperma</name>
    <name type="common">Cytospora canker fungus</name>
    <name type="synonym">Sphaeria chrysosperma</name>
    <dbReference type="NCBI Taxonomy" id="252740"/>
    <lineage>
        <taxon>Eukaryota</taxon>
        <taxon>Fungi</taxon>
        <taxon>Dikarya</taxon>
        <taxon>Ascomycota</taxon>
        <taxon>Pezizomycotina</taxon>
        <taxon>Sordariomycetes</taxon>
        <taxon>Sordariomycetidae</taxon>
        <taxon>Diaporthales</taxon>
        <taxon>Cytosporaceae</taxon>
        <taxon>Cytospora</taxon>
    </lineage>
</organism>
<keyword evidence="1" id="KW-0732">Signal</keyword>
<dbReference type="Proteomes" id="UP000284375">
    <property type="component" value="Unassembled WGS sequence"/>
</dbReference>
<protein>
    <submittedName>
        <fullName evidence="2">Uncharacterized protein</fullName>
    </submittedName>
</protein>
<reference evidence="2 3" key="1">
    <citation type="submission" date="2015-09" db="EMBL/GenBank/DDBJ databases">
        <title>Host preference determinants of Valsa canker pathogens revealed by comparative genomics.</title>
        <authorList>
            <person name="Yin Z."/>
            <person name="Huang L."/>
        </authorList>
    </citation>
    <scope>NUCLEOTIDE SEQUENCE [LARGE SCALE GENOMIC DNA]</scope>
    <source>
        <strain evidence="2 3">YSFL</strain>
    </source>
</reference>
<dbReference type="STRING" id="252740.A0A423VQV9"/>
<sequence length="73" mass="7865">MKNFFFVLAAIIGGLVATVVGLAAPIDGYSVVNITWALQPNISGIEPVNITGTVQDAWKHINQTWPDYPLPSL</sequence>
<evidence type="ECO:0000256" key="1">
    <source>
        <dbReference type="SAM" id="SignalP"/>
    </source>
</evidence>
<name>A0A423VQV9_CYTCH</name>
<gene>
    <name evidence="2" type="ORF">VSDG_06888</name>
</gene>
<keyword evidence="3" id="KW-1185">Reference proteome</keyword>
<proteinExistence type="predicted"/>